<proteinExistence type="predicted"/>
<keyword evidence="2" id="KW-1185">Reference proteome</keyword>
<protein>
    <submittedName>
        <fullName evidence="1">Uncharacterized protein</fullName>
    </submittedName>
</protein>
<evidence type="ECO:0000313" key="1">
    <source>
        <dbReference type="EMBL" id="KAI0032406.1"/>
    </source>
</evidence>
<accession>A0ACB8QM37</accession>
<gene>
    <name evidence="1" type="ORF">K488DRAFT_85888</name>
</gene>
<dbReference type="Proteomes" id="UP000814128">
    <property type="component" value="Unassembled WGS sequence"/>
</dbReference>
<sequence>MAIHSVSHTPVVLPPLRLHERAPTHIQLPSIHELCPDYDHKMPPRAQTHTPYVPCPRPTHRSRQDSISSSSSSPSPPPMPQQPAVRVVLVTNWDEADAALVLHPSSDSSNRPQLLLGDRFARFKAAGFPTLPGGRAWPYRVQRVALPTVGGTRRPSVIVMTQ</sequence>
<comment type="caution">
    <text evidence="1">The sequence shown here is derived from an EMBL/GenBank/DDBJ whole genome shotgun (WGS) entry which is preliminary data.</text>
</comment>
<reference evidence="1" key="2">
    <citation type="journal article" date="2022" name="New Phytol.">
        <title>Evolutionary transition to the ectomycorrhizal habit in the genomes of a hyperdiverse lineage of mushroom-forming fungi.</title>
        <authorList>
            <person name="Looney B."/>
            <person name="Miyauchi S."/>
            <person name="Morin E."/>
            <person name="Drula E."/>
            <person name="Courty P.E."/>
            <person name="Kohler A."/>
            <person name="Kuo A."/>
            <person name="LaButti K."/>
            <person name="Pangilinan J."/>
            <person name="Lipzen A."/>
            <person name="Riley R."/>
            <person name="Andreopoulos W."/>
            <person name="He G."/>
            <person name="Johnson J."/>
            <person name="Nolan M."/>
            <person name="Tritt A."/>
            <person name="Barry K.W."/>
            <person name="Grigoriev I.V."/>
            <person name="Nagy L.G."/>
            <person name="Hibbett D."/>
            <person name="Henrissat B."/>
            <person name="Matheny P.B."/>
            <person name="Labbe J."/>
            <person name="Martin F.M."/>
        </authorList>
    </citation>
    <scope>NUCLEOTIDE SEQUENCE</scope>
    <source>
        <strain evidence="1">EC-137</strain>
    </source>
</reference>
<name>A0ACB8QM37_9AGAM</name>
<dbReference type="EMBL" id="MU273547">
    <property type="protein sequence ID" value="KAI0032406.1"/>
    <property type="molecule type" value="Genomic_DNA"/>
</dbReference>
<evidence type="ECO:0000313" key="2">
    <source>
        <dbReference type="Proteomes" id="UP000814128"/>
    </source>
</evidence>
<organism evidence="1 2">
    <name type="scientific">Vararia minispora EC-137</name>
    <dbReference type="NCBI Taxonomy" id="1314806"/>
    <lineage>
        <taxon>Eukaryota</taxon>
        <taxon>Fungi</taxon>
        <taxon>Dikarya</taxon>
        <taxon>Basidiomycota</taxon>
        <taxon>Agaricomycotina</taxon>
        <taxon>Agaricomycetes</taxon>
        <taxon>Russulales</taxon>
        <taxon>Lachnocladiaceae</taxon>
        <taxon>Vararia</taxon>
    </lineage>
</organism>
<reference evidence="1" key="1">
    <citation type="submission" date="2021-02" db="EMBL/GenBank/DDBJ databases">
        <authorList>
            <consortium name="DOE Joint Genome Institute"/>
            <person name="Ahrendt S."/>
            <person name="Looney B.P."/>
            <person name="Miyauchi S."/>
            <person name="Morin E."/>
            <person name="Drula E."/>
            <person name="Courty P.E."/>
            <person name="Chicoki N."/>
            <person name="Fauchery L."/>
            <person name="Kohler A."/>
            <person name="Kuo A."/>
            <person name="Labutti K."/>
            <person name="Pangilinan J."/>
            <person name="Lipzen A."/>
            <person name="Riley R."/>
            <person name="Andreopoulos W."/>
            <person name="He G."/>
            <person name="Johnson J."/>
            <person name="Barry K.W."/>
            <person name="Grigoriev I.V."/>
            <person name="Nagy L."/>
            <person name="Hibbett D."/>
            <person name="Henrissat B."/>
            <person name="Matheny P.B."/>
            <person name="Labbe J."/>
            <person name="Martin F."/>
        </authorList>
    </citation>
    <scope>NUCLEOTIDE SEQUENCE</scope>
    <source>
        <strain evidence="1">EC-137</strain>
    </source>
</reference>